<accession>S2SPG2</accession>
<gene>
    <name evidence="1" type="ORF">Lpp126_05810</name>
</gene>
<reference evidence="1 2" key="1">
    <citation type="journal article" date="2013" name="PLoS ONE">
        <title>Lactobacillus paracasei comparative genomics: towards species pan-genome definition and exploitation of diversity.</title>
        <authorList>
            <person name="Smokvina T."/>
            <person name="Wels M."/>
            <person name="Polka J."/>
            <person name="Chervaux C."/>
            <person name="Brisse S."/>
            <person name="Boekhorst J."/>
            <person name="van Hylckama Vlieg J.E."/>
            <person name="Siezen R.J."/>
        </authorList>
    </citation>
    <scope>NUCLEOTIDE SEQUENCE [LARGE SCALE GENOMIC DNA]</scope>
    <source>
        <strain evidence="1 2">Lpp126</strain>
    </source>
</reference>
<dbReference type="NCBIfam" id="NF046113">
    <property type="entry name" value="BLP_Lacticasei"/>
    <property type="match status" value="1"/>
</dbReference>
<comment type="caution">
    <text evidence="1">The sequence shown here is derived from an EMBL/GenBank/DDBJ whole genome shotgun (WGS) entry which is preliminary data.</text>
</comment>
<name>S2SPG2_LACPA</name>
<dbReference type="AlphaFoldDB" id="S2SPG2"/>
<dbReference type="Proteomes" id="UP000014243">
    <property type="component" value="Unassembled WGS sequence"/>
</dbReference>
<evidence type="ECO:0000313" key="1">
    <source>
        <dbReference type="EMBL" id="EPC81453.1"/>
    </source>
</evidence>
<organism evidence="1 2">
    <name type="scientific">Lacticaseibacillus paracasei subsp. paracasei Lpp126</name>
    <dbReference type="NCBI Taxonomy" id="1256206"/>
    <lineage>
        <taxon>Bacteria</taxon>
        <taxon>Bacillati</taxon>
        <taxon>Bacillota</taxon>
        <taxon>Bacilli</taxon>
        <taxon>Lactobacillales</taxon>
        <taxon>Lactobacillaceae</taxon>
        <taxon>Lacticaseibacillus</taxon>
    </lineage>
</organism>
<sequence>MKHLDEQKMVSMSDKELSGFIGGDGFIREVSPTFNNIRRWFDGLF</sequence>
<feature type="non-terminal residue" evidence="1">
    <location>
        <position position="45"/>
    </location>
</feature>
<protein>
    <submittedName>
        <fullName evidence="1">Uncharacterized protein</fullName>
    </submittedName>
</protein>
<proteinExistence type="predicted"/>
<evidence type="ECO:0000313" key="2">
    <source>
        <dbReference type="Proteomes" id="UP000014243"/>
    </source>
</evidence>
<dbReference type="EMBL" id="ANKC01000402">
    <property type="protein sequence ID" value="EPC81453.1"/>
    <property type="molecule type" value="Genomic_DNA"/>
</dbReference>